<dbReference type="InParanoid" id="A0A078B7Q4"/>
<dbReference type="Proteomes" id="UP000039865">
    <property type="component" value="Unassembled WGS sequence"/>
</dbReference>
<accession>A0A078B7Q4</accession>
<name>A0A078B7Q4_STYLE</name>
<proteinExistence type="predicted"/>
<organism evidence="1 2">
    <name type="scientific">Stylonychia lemnae</name>
    <name type="common">Ciliate</name>
    <dbReference type="NCBI Taxonomy" id="5949"/>
    <lineage>
        <taxon>Eukaryota</taxon>
        <taxon>Sar</taxon>
        <taxon>Alveolata</taxon>
        <taxon>Ciliophora</taxon>
        <taxon>Intramacronucleata</taxon>
        <taxon>Spirotrichea</taxon>
        <taxon>Stichotrichia</taxon>
        <taxon>Sporadotrichida</taxon>
        <taxon>Oxytrichidae</taxon>
        <taxon>Stylonychinae</taxon>
        <taxon>Stylonychia</taxon>
    </lineage>
</organism>
<gene>
    <name evidence="1" type="primary">Contig7485.g7998</name>
    <name evidence="1" type="ORF">STYLEM_19552</name>
</gene>
<dbReference type="AlphaFoldDB" id="A0A078B7Q4"/>
<keyword evidence="2" id="KW-1185">Reference proteome</keyword>
<evidence type="ECO:0000313" key="2">
    <source>
        <dbReference type="Proteomes" id="UP000039865"/>
    </source>
</evidence>
<dbReference type="EMBL" id="CCKQ01018441">
    <property type="protein sequence ID" value="CDW90409.1"/>
    <property type="molecule type" value="Genomic_DNA"/>
</dbReference>
<sequence length="123" mass="14514">MLYQLHLILYISCNSTIFNQNNLKYDYYLGSGSMVIDFLSDKFWGLCRPAFEGKPVNLRSFISFNNITNTYLISIESNFTFFPDNDPLELYRQFSFEINVDLKDGSESDYPAFWSLFVYKEEN</sequence>
<protein>
    <submittedName>
        <fullName evidence="1">Uncharacterized protein</fullName>
    </submittedName>
</protein>
<reference evidence="1 2" key="1">
    <citation type="submission" date="2014-06" db="EMBL/GenBank/DDBJ databases">
        <authorList>
            <person name="Swart Estienne"/>
        </authorList>
    </citation>
    <scope>NUCLEOTIDE SEQUENCE [LARGE SCALE GENOMIC DNA]</scope>
    <source>
        <strain evidence="1 2">130c</strain>
    </source>
</reference>
<evidence type="ECO:0000313" key="1">
    <source>
        <dbReference type="EMBL" id="CDW90409.1"/>
    </source>
</evidence>